<dbReference type="Proteomes" id="UP001151529">
    <property type="component" value="Chromosome 16"/>
</dbReference>
<sequence>MSTLTRPEPFSRPAARTSISLSGSRNRQFHHYLKKRSLQETMKKPTKIQVEKKRKLSPDWQIARSGERSSNLVRTKNTTPIFLFPFLEAPENPEQNHRGFQC</sequence>
<gene>
    <name evidence="2" type="ORF">OIU85_002171</name>
</gene>
<name>A0A9Q0VNI3_SALVM</name>
<keyword evidence="3" id="KW-1185">Reference proteome</keyword>
<organism evidence="2 3">
    <name type="scientific">Salix viminalis</name>
    <name type="common">Common osier</name>
    <name type="synonym">Basket willow</name>
    <dbReference type="NCBI Taxonomy" id="40686"/>
    <lineage>
        <taxon>Eukaryota</taxon>
        <taxon>Viridiplantae</taxon>
        <taxon>Streptophyta</taxon>
        <taxon>Embryophyta</taxon>
        <taxon>Tracheophyta</taxon>
        <taxon>Spermatophyta</taxon>
        <taxon>Magnoliopsida</taxon>
        <taxon>eudicotyledons</taxon>
        <taxon>Gunneridae</taxon>
        <taxon>Pentapetalae</taxon>
        <taxon>rosids</taxon>
        <taxon>fabids</taxon>
        <taxon>Malpighiales</taxon>
        <taxon>Salicaceae</taxon>
        <taxon>Saliceae</taxon>
        <taxon>Salix</taxon>
    </lineage>
</organism>
<protein>
    <submittedName>
        <fullName evidence="2">Uncharacterized protein</fullName>
    </submittedName>
</protein>
<dbReference type="EMBL" id="JAPFFL010000001">
    <property type="protein sequence ID" value="KAJ6751717.1"/>
    <property type="molecule type" value="Genomic_DNA"/>
</dbReference>
<evidence type="ECO:0000313" key="3">
    <source>
        <dbReference type="Proteomes" id="UP001151529"/>
    </source>
</evidence>
<dbReference type="AlphaFoldDB" id="A0A9Q0VNI3"/>
<evidence type="ECO:0000256" key="1">
    <source>
        <dbReference type="SAM" id="MobiDB-lite"/>
    </source>
</evidence>
<feature type="region of interest" description="Disordered" evidence="1">
    <location>
        <begin position="1"/>
        <end position="23"/>
    </location>
</feature>
<reference evidence="2" key="2">
    <citation type="journal article" date="2023" name="Int. J. Mol. Sci.">
        <title>De Novo Assembly and Annotation of 11 Diverse Shrub Willow (Salix) Genomes Reveals Novel Gene Organization in Sex-Linked Regions.</title>
        <authorList>
            <person name="Hyden B."/>
            <person name="Feng K."/>
            <person name="Yates T.B."/>
            <person name="Jawdy S."/>
            <person name="Cereghino C."/>
            <person name="Smart L.B."/>
            <person name="Muchero W."/>
        </authorList>
    </citation>
    <scope>NUCLEOTIDE SEQUENCE [LARGE SCALE GENOMIC DNA]</scope>
    <source>
        <tissue evidence="2">Shoot tip</tissue>
    </source>
</reference>
<evidence type="ECO:0000313" key="2">
    <source>
        <dbReference type="EMBL" id="KAJ6751717.1"/>
    </source>
</evidence>
<accession>A0A9Q0VNI3</accession>
<proteinExistence type="predicted"/>
<comment type="caution">
    <text evidence="2">The sequence shown here is derived from an EMBL/GenBank/DDBJ whole genome shotgun (WGS) entry which is preliminary data.</text>
</comment>
<reference evidence="2" key="1">
    <citation type="submission" date="2022-11" db="EMBL/GenBank/DDBJ databases">
        <authorList>
            <person name="Hyden B.L."/>
            <person name="Feng K."/>
            <person name="Yates T."/>
            <person name="Jawdy S."/>
            <person name="Smart L.B."/>
            <person name="Muchero W."/>
        </authorList>
    </citation>
    <scope>NUCLEOTIDE SEQUENCE</scope>
    <source>
        <tissue evidence="2">Shoot tip</tissue>
    </source>
</reference>